<evidence type="ECO:0008006" key="3">
    <source>
        <dbReference type="Google" id="ProtNLM"/>
    </source>
</evidence>
<evidence type="ECO:0000313" key="1">
    <source>
        <dbReference type="EMBL" id="MQP13997.1"/>
    </source>
</evidence>
<sequence length="210" mass="24427">MSNVYFEPWVGCQYSEGINGKRIMVLGHVHVCDGCDNCGVEKCDDFSTQKVVEDYIVWRKNGTIPSPGYEKWLQTYLNFVKAFFGFQPEPEVEETDFWNKIMFYNYLQLAVPTPTTKAPHDAYVRAQEPFISVINSYEPDVIFAWGKPTYDNTPAYKGVELEPLQFENIIARRYEYTLDSGKKCVMINVHHPSCRFSYSQWHEIIKQALC</sequence>
<organism evidence="1 2">
    <name type="scientific">Segatella copri</name>
    <dbReference type="NCBI Taxonomy" id="165179"/>
    <lineage>
        <taxon>Bacteria</taxon>
        <taxon>Pseudomonadati</taxon>
        <taxon>Bacteroidota</taxon>
        <taxon>Bacteroidia</taxon>
        <taxon>Bacteroidales</taxon>
        <taxon>Prevotellaceae</taxon>
        <taxon>Segatella</taxon>
    </lineage>
</organism>
<dbReference type="RefSeq" id="WP_153089933.1">
    <property type="nucleotide sequence ID" value="NZ_VZAH01000066.1"/>
</dbReference>
<dbReference type="Proteomes" id="UP000477980">
    <property type="component" value="Unassembled WGS sequence"/>
</dbReference>
<dbReference type="AlphaFoldDB" id="A0A6G1VKH3"/>
<proteinExistence type="predicted"/>
<gene>
    <name evidence="1" type="ORF">F7D25_06150</name>
</gene>
<accession>A0A6G1VKH3</accession>
<comment type="caution">
    <text evidence="1">The sequence shown here is derived from an EMBL/GenBank/DDBJ whole genome shotgun (WGS) entry which is preliminary data.</text>
</comment>
<name>A0A6G1VKH3_9BACT</name>
<evidence type="ECO:0000313" key="2">
    <source>
        <dbReference type="Proteomes" id="UP000477980"/>
    </source>
</evidence>
<dbReference type="OrthoDB" id="1246703at2"/>
<reference evidence="1 2" key="1">
    <citation type="submission" date="2019-09" db="EMBL/GenBank/DDBJ databases">
        <title>Distinct polysaccharide growth profiles of human intestinal Prevotella copri isolates.</title>
        <authorList>
            <person name="Fehlner-Peach H."/>
            <person name="Magnabosco C."/>
            <person name="Raghavan V."/>
            <person name="Scher J.U."/>
            <person name="Tett A."/>
            <person name="Cox L.M."/>
            <person name="Gottsegen C."/>
            <person name="Watters A."/>
            <person name="Wiltshire- Gordon J.D."/>
            <person name="Segata N."/>
            <person name="Bonneau R."/>
            <person name="Littman D.R."/>
        </authorList>
    </citation>
    <scope>NUCLEOTIDE SEQUENCE [LARGE SCALE GENOMIC DNA]</scope>
    <source>
        <strain evidence="2">iAA917</strain>
    </source>
</reference>
<protein>
    <recommendedName>
        <fullName evidence="3">Uracil-DNA glycosylase-like domain-containing protein</fullName>
    </recommendedName>
</protein>
<dbReference type="EMBL" id="VZAH01000066">
    <property type="protein sequence ID" value="MQP13997.1"/>
    <property type="molecule type" value="Genomic_DNA"/>
</dbReference>